<sequence>MSVSYTEDHPNKMIALIVRGSVTRQDFDEILPKFEAFMERHDKIRLLEIVESFDGFDPSIMWDGMIFDFKAIPHITHCAVVSDIPWMSPMAKAAGAMTPIKMKTFNLDEVEAAQIWLANAV</sequence>
<dbReference type="OrthoDB" id="9811577at2"/>
<keyword evidence="2" id="KW-1185">Reference proteome</keyword>
<accession>A0A917AIP7</accession>
<organism evidence="1 2">
    <name type="scientific">Actibacterium pelagium</name>
    <dbReference type="NCBI Taxonomy" id="2029103"/>
    <lineage>
        <taxon>Bacteria</taxon>
        <taxon>Pseudomonadati</taxon>
        <taxon>Pseudomonadota</taxon>
        <taxon>Alphaproteobacteria</taxon>
        <taxon>Rhodobacterales</taxon>
        <taxon>Roseobacteraceae</taxon>
        <taxon>Actibacterium</taxon>
    </lineage>
</organism>
<dbReference type="InterPro" id="IPR038396">
    <property type="entry name" value="SpoIIAA-like_sf"/>
</dbReference>
<protein>
    <recommendedName>
        <fullName evidence="3">STAS/SEC14 domain-containing protein</fullName>
    </recommendedName>
</protein>
<dbReference type="InterPro" id="IPR036513">
    <property type="entry name" value="STAS_dom_sf"/>
</dbReference>
<evidence type="ECO:0000313" key="2">
    <source>
        <dbReference type="Proteomes" id="UP000606730"/>
    </source>
</evidence>
<dbReference type="RefSeq" id="WP_095594385.1">
    <property type="nucleotide sequence ID" value="NZ_BMKN01000002.1"/>
</dbReference>
<evidence type="ECO:0008006" key="3">
    <source>
        <dbReference type="Google" id="ProtNLM"/>
    </source>
</evidence>
<name>A0A917AIP7_9RHOB</name>
<evidence type="ECO:0000313" key="1">
    <source>
        <dbReference type="EMBL" id="GGE56261.1"/>
    </source>
</evidence>
<dbReference type="EMBL" id="BMKN01000002">
    <property type="protein sequence ID" value="GGE56261.1"/>
    <property type="molecule type" value="Genomic_DNA"/>
</dbReference>
<dbReference type="Gene3D" id="3.40.50.10600">
    <property type="entry name" value="SpoIIaa-like domains"/>
    <property type="match status" value="1"/>
</dbReference>
<dbReference type="InterPro" id="IPR021866">
    <property type="entry name" value="SpoIIAA-like"/>
</dbReference>
<reference evidence="1" key="1">
    <citation type="journal article" date="2014" name="Int. J. Syst. Evol. Microbiol.">
        <title>Complete genome sequence of Corynebacterium casei LMG S-19264T (=DSM 44701T), isolated from a smear-ripened cheese.</title>
        <authorList>
            <consortium name="US DOE Joint Genome Institute (JGI-PGF)"/>
            <person name="Walter F."/>
            <person name="Albersmeier A."/>
            <person name="Kalinowski J."/>
            <person name="Ruckert C."/>
        </authorList>
    </citation>
    <scope>NUCLEOTIDE SEQUENCE</scope>
    <source>
        <strain evidence="1">CGMCC 1.16012</strain>
    </source>
</reference>
<gene>
    <name evidence="1" type="ORF">GCM10011517_24890</name>
</gene>
<proteinExistence type="predicted"/>
<reference evidence="1" key="2">
    <citation type="submission" date="2020-09" db="EMBL/GenBank/DDBJ databases">
        <authorList>
            <person name="Sun Q."/>
            <person name="Zhou Y."/>
        </authorList>
    </citation>
    <scope>NUCLEOTIDE SEQUENCE</scope>
    <source>
        <strain evidence="1">CGMCC 1.16012</strain>
    </source>
</reference>
<dbReference type="AlphaFoldDB" id="A0A917AIP7"/>
<dbReference type="SUPFAM" id="SSF52091">
    <property type="entry name" value="SpoIIaa-like"/>
    <property type="match status" value="1"/>
</dbReference>
<dbReference type="Proteomes" id="UP000606730">
    <property type="component" value="Unassembled WGS sequence"/>
</dbReference>
<dbReference type="Pfam" id="PF11964">
    <property type="entry name" value="SpoIIAA-like"/>
    <property type="match status" value="1"/>
</dbReference>
<comment type="caution">
    <text evidence="1">The sequence shown here is derived from an EMBL/GenBank/DDBJ whole genome shotgun (WGS) entry which is preliminary data.</text>
</comment>